<gene>
    <name evidence="3" type="ORF">SAMN05421770_10313</name>
</gene>
<evidence type="ECO:0000313" key="3">
    <source>
        <dbReference type="EMBL" id="SNS90354.1"/>
    </source>
</evidence>
<dbReference type="CDD" id="cd07820">
    <property type="entry name" value="SRPBCC_3"/>
    <property type="match status" value="1"/>
</dbReference>
<dbReference type="AlphaFoldDB" id="A0A239ID57"/>
<protein>
    <submittedName>
        <fullName evidence="3">Ligand-binding SRPBCC domain-containing protein</fullName>
    </submittedName>
</protein>
<dbReference type="EMBL" id="FZOU01000003">
    <property type="protein sequence ID" value="SNS90354.1"/>
    <property type="molecule type" value="Genomic_DNA"/>
</dbReference>
<dbReference type="RefSeq" id="WP_089408154.1">
    <property type="nucleotide sequence ID" value="NZ_FZOU01000003.1"/>
</dbReference>
<reference evidence="3 4" key="1">
    <citation type="submission" date="2017-06" db="EMBL/GenBank/DDBJ databases">
        <authorList>
            <person name="Kim H.J."/>
            <person name="Triplett B.A."/>
        </authorList>
    </citation>
    <scope>NUCLEOTIDE SEQUENCE [LARGE SCALE GENOMIC DNA]</scope>
    <source>
        <strain evidence="3 4">DSM 18704</strain>
    </source>
</reference>
<proteinExistence type="inferred from homology"/>
<evidence type="ECO:0000256" key="1">
    <source>
        <dbReference type="ARBA" id="ARBA00008918"/>
    </source>
</evidence>
<evidence type="ECO:0000313" key="4">
    <source>
        <dbReference type="Proteomes" id="UP000198356"/>
    </source>
</evidence>
<dbReference type="Pfam" id="PF03364">
    <property type="entry name" value="Polyketide_cyc"/>
    <property type="match status" value="1"/>
</dbReference>
<feature type="domain" description="Coenzyme Q-binding protein COQ10 START" evidence="2">
    <location>
        <begin position="11"/>
        <end position="149"/>
    </location>
</feature>
<name>A0A239ID57_9BACT</name>
<dbReference type="InterPro" id="IPR023393">
    <property type="entry name" value="START-like_dom_sf"/>
</dbReference>
<comment type="similarity">
    <text evidence="1">Belongs to the ribosome association toxin RatA family.</text>
</comment>
<dbReference type="InterPro" id="IPR005031">
    <property type="entry name" value="COQ10_START"/>
</dbReference>
<sequence>MRHTFEAEQWLPYPVEFVFGFFSNPENLPRLMPAWQKARIEEASFAPPPPRPEGTPRLPGVAAGAGTRMTISFKPFPFCPVRVPWEAEITEFVWNDHFCDVQHRGPFAYWKHCHRLSSVEKDGRPGTRVHDHVDYEMHLGPLGELANRLVVPGQFRSIFEYRHKRTEELMAMMFGRVAVRP</sequence>
<dbReference type="SUPFAM" id="SSF55961">
    <property type="entry name" value="Bet v1-like"/>
    <property type="match status" value="1"/>
</dbReference>
<dbReference type="Proteomes" id="UP000198356">
    <property type="component" value="Unassembled WGS sequence"/>
</dbReference>
<accession>A0A239ID57</accession>
<dbReference type="Gene3D" id="3.30.530.20">
    <property type="match status" value="1"/>
</dbReference>
<keyword evidence="4" id="KW-1185">Reference proteome</keyword>
<evidence type="ECO:0000259" key="2">
    <source>
        <dbReference type="Pfam" id="PF03364"/>
    </source>
</evidence>
<dbReference type="OrthoDB" id="9793552at2"/>
<organism evidence="3 4">
    <name type="scientific">Granulicella rosea</name>
    <dbReference type="NCBI Taxonomy" id="474952"/>
    <lineage>
        <taxon>Bacteria</taxon>
        <taxon>Pseudomonadati</taxon>
        <taxon>Acidobacteriota</taxon>
        <taxon>Terriglobia</taxon>
        <taxon>Terriglobales</taxon>
        <taxon>Acidobacteriaceae</taxon>
        <taxon>Granulicella</taxon>
    </lineage>
</organism>